<accession>A0A445DJ47</accession>
<reference evidence="2 3" key="1">
    <citation type="submission" date="2019-01" db="EMBL/GenBank/DDBJ databases">
        <title>Sequencing of cultivated peanut Arachis hypogaea provides insights into genome evolution and oil improvement.</title>
        <authorList>
            <person name="Chen X."/>
        </authorList>
    </citation>
    <scope>NUCLEOTIDE SEQUENCE [LARGE SCALE GENOMIC DNA]</scope>
    <source>
        <strain evidence="3">cv. Fuhuasheng</strain>
        <tissue evidence="2">Leaves</tissue>
    </source>
</reference>
<feature type="region of interest" description="Disordered" evidence="1">
    <location>
        <begin position="1"/>
        <end position="27"/>
    </location>
</feature>
<comment type="caution">
    <text evidence="2">The sequence shown here is derived from an EMBL/GenBank/DDBJ whole genome shotgun (WGS) entry which is preliminary data.</text>
</comment>
<gene>
    <name evidence="2" type="ORF">Ahy_A04g021027</name>
</gene>
<organism evidence="2 3">
    <name type="scientific">Arachis hypogaea</name>
    <name type="common">Peanut</name>
    <dbReference type="NCBI Taxonomy" id="3818"/>
    <lineage>
        <taxon>Eukaryota</taxon>
        <taxon>Viridiplantae</taxon>
        <taxon>Streptophyta</taxon>
        <taxon>Embryophyta</taxon>
        <taxon>Tracheophyta</taxon>
        <taxon>Spermatophyta</taxon>
        <taxon>Magnoliopsida</taxon>
        <taxon>eudicotyledons</taxon>
        <taxon>Gunneridae</taxon>
        <taxon>Pentapetalae</taxon>
        <taxon>rosids</taxon>
        <taxon>fabids</taxon>
        <taxon>Fabales</taxon>
        <taxon>Fabaceae</taxon>
        <taxon>Papilionoideae</taxon>
        <taxon>50 kb inversion clade</taxon>
        <taxon>dalbergioids sensu lato</taxon>
        <taxon>Dalbergieae</taxon>
        <taxon>Pterocarpus clade</taxon>
        <taxon>Arachis</taxon>
    </lineage>
</organism>
<dbReference type="InterPro" id="IPR014729">
    <property type="entry name" value="Rossmann-like_a/b/a_fold"/>
</dbReference>
<evidence type="ECO:0000256" key="1">
    <source>
        <dbReference type="SAM" id="MobiDB-lite"/>
    </source>
</evidence>
<dbReference type="SUPFAM" id="SSF52402">
    <property type="entry name" value="Adenine nucleotide alpha hydrolases-like"/>
    <property type="match status" value="1"/>
</dbReference>
<evidence type="ECO:0000313" key="3">
    <source>
        <dbReference type="Proteomes" id="UP000289738"/>
    </source>
</evidence>
<keyword evidence="3" id="KW-1185">Reference proteome</keyword>
<evidence type="ECO:0008006" key="4">
    <source>
        <dbReference type="Google" id="ProtNLM"/>
    </source>
</evidence>
<sequence length="290" mass="31971">MSSATLLTESLHSMHQSSSDEGAKSTMGSSQMFNNYYGIITSSSSEIVEIEEEEEEEEQDMKTSKLYLNNDAPRTMSRISEGKSSEEEESVYVAVGKSETSMEALTWTLKNLATTSSTMLYLIHVFPEIKHIPNPLGMGMIPKSQVSGEQVETYMAQERAKRRNLLHKFLQTCSACKVKVDTILIESDFVAKAILDLIPILHITKLVLGLNKSQLRKLRSRKGNGIADQVLQSAPEMCKVRIVCEGKEISENITGSGLGSGSPSPSPHATSMPHKEPLKKDSVSCTCFNF</sequence>
<feature type="region of interest" description="Disordered" evidence="1">
    <location>
        <begin position="253"/>
        <end position="281"/>
    </location>
</feature>
<dbReference type="Gene3D" id="3.40.50.620">
    <property type="entry name" value="HUPs"/>
    <property type="match status" value="1"/>
</dbReference>
<evidence type="ECO:0000313" key="2">
    <source>
        <dbReference type="EMBL" id="RYR63225.1"/>
    </source>
</evidence>
<dbReference type="PANTHER" id="PTHR47382">
    <property type="entry name" value="U-BOX DOMAIN-CONTAINING PROTEIN 52-LIKE"/>
    <property type="match status" value="1"/>
</dbReference>
<dbReference type="EMBL" id="SDMP01000004">
    <property type="protein sequence ID" value="RYR63225.1"/>
    <property type="molecule type" value="Genomic_DNA"/>
</dbReference>
<name>A0A445DJ47_ARAHY</name>
<proteinExistence type="predicted"/>
<protein>
    <recommendedName>
        <fullName evidence="4">UspA domain-containing protein</fullName>
    </recommendedName>
</protein>
<dbReference type="STRING" id="3818.A0A445DJ47"/>
<dbReference type="PANTHER" id="PTHR47382:SF3">
    <property type="entry name" value="ADENINE NUCLEOTIDE ALPHA HYDROLASES-LIKE SUPERFAMILY PROTEIN"/>
    <property type="match status" value="1"/>
</dbReference>
<dbReference type="AlphaFoldDB" id="A0A445DJ47"/>
<dbReference type="Proteomes" id="UP000289738">
    <property type="component" value="Chromosome A04"/>
</dbReference>
<dbReference type="CDD" id="cd01989">
    <property type="entry name" value="USP_STK_Ubox_N"/>
    <property type="match status" value="1"/>
</dbReference>